<comment type="function">
    <text evidence="14">Catalyzes the transfer of a farnesyl moiety from farnesyl diphosphate to a cysteine at the fourth position from the C-terminus of several proteins. The beta subunit is responsible for peptide-binding.</text>
</comment>
<comment type="subunit">
    <text evidence="13">Heterodimer of FNTA and FNTB.</text>
</comment>
<dbReference type="CDD" id="cd02893">
    <property type="entry name" value="FTase"/>
    <property type="match status" value="1"/>
</dbReference>
<evidence type="ECO:0000259" key="15">
    <source>
        <dbReference type="Pfam" id="PF00432"/>
    </source>
</evidence>
<protein>
    <recommendedName>
        <fullName evidence="3 14">Protein farnesyltransferase subunit beta</fullName>
        <shortName evidence="14">FTase-beta</shortName>
        <ecNumber evidence="2 14">2.5.1.58</ecNumber>
    </recommendedName>
</protein>
<sequence>MENRLRFYNDILKEVYDDEGVLTNTSSDQLEVESVILRIYRKFEEKASIDPELPQLNKNAHVIYLKDSLKNLPRSYACLEASRSWLVYWILHGLWTLKAMPDSETLSHVVKFLSHCQNKDGGYGGGPGQLSHLGTTYAAVNALSIIGTEEAYNSVDRSSLQKFLWTVRDVDGSFALHIGGEHDIRGAYCAISVAKITNTYTDALFDKTAEWIVSCQTYEGGFASCPGMEAHGGYAYCGIAALALLNKTQLCDVEALLRWAVNRQTSLEGGFQGRTNKLVDGCYSFWQGAIFPIISAILSQDNKEMIETVLFSQSALQEYIIVCCQAYDGGLIDKPGKPRDLYHTCYTLSGLSVAQHGTGATDPYVVGSPRNELNRIHPLHNIAPHLAYNALHYFIRHPPPVKDSN</sequence>
<evidence type="ECO:0000256" key="4">
    <source>
        <dbReference type="ARBA" id="ARBA00022553"/>
    </source>
</evidence>
<evidence type="ECO:0000256" key="12">
    <source>
        <dbReference type="ARBA" id="ARBA00055850"/>
    </source>
</evidence>
<evidence type="ECO:0000256" key="11">
    <source>
        <dbReference type="ARBA" id="ARBA00050225"/>
    </source>
</evidence>
<feature type="domain" description="Prenyltransferase alpha-alpha toroid" evidence="15">
    <location>
        <begin position="56"/>
        <end position="382"/>
    </location>
</feature>
<dbReference type="PANTHER" id="PTHR11774">
    <property type="entry name" value="GERANYLGERANYL TRANSFERASE TYPE BETA SUBUNIT"/>
    <property type="match status" value="1"/>
</dbReference>
<evidence type="ECO:0000256" key="3">
    <source>
        <dbReference type="ARBA" id="ARBA00015798"/>
    </source>
</evidence>
<dbReference type="EC" id="2.5.1.58" evidence="2 14"/>
<dbReference type="InterPro" id="IPR026872">
    <property type="entry name" value="FTB"/>
</dbReference>
<evidence type="ECO:0000256" key="8">
    <source>
        <dbReference type="ARBA" id="ARBA00022737"/>
    </source>
</evidence>
<comment type="subunit">
    <text evidence="14">Heterodimer of an alpha and a beta subunit.</text>
</comment>
<gene>
    <name evidence="16" type="ORF">BINO364_LOCUS13682</name>
</gene>
<dbReference type="InterPro" id="IPR001330">
    <property type="entry name" value="Prenyltrans"/>
</dbReference>
<dbReference type="GO" id="GO:0004660">
    <property type="term" value="F:protein farnesyltransferase activity"/>
    <property type="evidence" value="ECO:0007669"/>
    <property type="project" value="UniProtKB-UniRule"/>
</dbReference>
<keyword evidence="17" id="KW-1185">Reference proteome</keyword>
<dbReference type="GO" id="GO:0006629">
    <property type="term" value="P:lipid metabolic process"/>
    <property type="evidence" value="ECO:0007669"/>
    <property type="project" value="UniProtKB-KW"/>
</dbReference>
<keyword evidence="10" id="KW-0443">Lipid metabolism</keyword>
<evidence type="ECO:0000256" key="7">
    <source>
        <dbReference type="ARBA" id="ARBA00022723"/>
    </source>
</evidence>
<organism evidence="16 17">
    <name type="scientific">Brenthis ino</name>
    <name type="common">lesser marbled fritillary</name>
    <dbReference type="NCBI Taxonomy" id="405034"/>
    <lineage>
        <taxon>Eukaryota</taxon>
        <taxon>Metazoa</taxon>
        <taxon>Ecdysozoa</taxon>
        <taxon>Arthropoda</taxon>
        <taxon>Hexapoda</taxon>
        <taxon>Insecta</taxon>
        <taxon>Pterygota</taxon>
        <taxon>Neoptera</taxon>
        <taxon>Endopterygota</taxon>
        <taxon>Lepidoptera</taxon>
        <taxon>Glossata</taxon>
        <taxon>Ditrysia</taxon>
        <taxon>Papilionoidea</taxon>
        <taxon>Nymphalidae</taxon>
        <taxon>Heliconiinae</taxon>
        <taxon>Argynnini</taxon>
        <taxon>Brenthis</taxon>
    </lineage>
</organism>
<dbReference type="GO" id="GO:0097354">
    <property type="term" value="P:prenylation"/>
    <property type="evidence" value="ECO:0007669"/>
    <property type="project" value="UniProtKB-UniRule"/>
</dbReference>
<feature type="non-terminal residue" evidence="16">
    <location>
        <position position="405"/>
    </location>
</feature>
<dbReference type="Gene3D" id="1.50.10.20">
    <property type="match status" value="1"/>
</dbReference>
<proteinExistence type="inferred from homology"/>
<comment type="cofactor">
    <cofactor evidence="14">
        <name>Zn(2+)</name>
        <dbReference type="ChEBI" id="CHEBI:29105"/>
    </cofactor>
    <text evidence="14">Binds 1 zinc ion per subunit.</text>
</comment>
<keyword evidence="6 14" id="KW-0808">Transferase</keyword>
<evidence type="ECO:0000256" key="14">
    <source>
        <dbReference type="RuleBase" id="RU365056"/>
    </source>
</evidence>
<reference evidence="16" key="1">
    <citation type="submission" date="2021-12" db="EMBL/GenBank/DDBJ databases">
        <authorList>
            <person name="Martin H S."/>
        </authorList>
    </citation>
    <scope>NUCLEOTIDE SEQUENCE</scope>
</reference>
<keyword evidence="4" id="KW-0597">Phosphoprotein</keyword>
<evidence type="ECO:0000256" key="9">
    <source>
        <dbReference type="ARBA" id="ARBA00022833"/>
    </source>
</evidence>
<comment type="function">
    <text evidence="12">Essential subunit of the farnesyltransferase complex. Catalyzes the transfer of a farnesyl moiety from farnesyl diphosphate to a cysteine at the fourth position from the C-terminus of several proteins having the C-terminal sequence Cys-aliphatic-aliphatic-X.</text>
</comment>
<evidence type="ECO:0000313" key="17">
    <source>
        <dbReference type="Proteomes" id="UP000838878"/>
    </source>
</evidence>
<dbReference type="AlphaFoldDB" id="A0A8J9YHZ2"/>
<dbReference type="GO" id="GO:0005965">
    <property type="term" value="C:protein farnesyltransferase complex"/>
    <property type="evidence" value="ECO:0007669"/>
    <property type="project" value="UniProtKB-UniRule"/>
</dbReference>
<keyword evidence="9 14" id="KW-0862">Zinc</keyword>
<dbReference type="EMBL" id="OV170227">
    <property type="protein sequence ID" value="CAH0728471.1"/>
    <property type="molecule type" value="Genomic_DNA"/>
</dbReference>
<dbReference type="FunFam" id="1.50.10.20:FF:000007">
    <property type="entry name" value="Protein farnesyltransferase subunit beta"/>
    <property type="match status" value="1"/>
</dbReference>
<keyword evidence="8" id="KW-0677">Repeat</keyword>
<evidence type="ECO:0000256" key="10">
    <source>
        <dbReference type="ARBA" id="ARBA00023098"/>
    </source>
</evidence>
<dbReference type="OrthoDB" id="10261146at2759"/>
<comment type="similarity">
    <text evidence="1 14">Belongs to the protein prenyltransferase subunit beta family.</text>
</comment>
<dbReference type="SUPFAM" id="SSF48239">
    <property type="entry name" value="Terpenoid cyclases/Protein prenyltransferases"/>
    <property type="match status" value="1"/>
</dbReference>
<evidence type="ECO:0000256" key="5">
    <source>
        <dbReference type="ARBA" id="ARBA00022602"/>
    </source>
</evidence>
<dbReference type="Proteomes" id="UP000838878">
    <property type="component" value="Chromosome 7"/>
</dbReference>
<keyword evidence="7 14" id="KW-0479">Metal-binding</keyword>
<dbReference type="InterPro" id="IPR045089">
    <property type="entry name" value="PGGT1B-like"/>
</dbReference>
<dbReference type="GO" id="GO:0008270">
    <property type="term" value="F:zinc ion binding"/>
    <property type="evidence" value="ECO:0007669"/>
    <property type="project" value="UniProtKB-UniRule"/>
</dbReference>
<evidence type="ECO:0000256" key="2">
    <source>
        <dbReference type="ARBA" id="ARBA00012702"/>
    </source>
</evidence>
<evidence type="ECO:0000256" key="1">
    <source>
        <dbReference type="ARBA" id="ARBA00010497"/>
    </source>
</evidence>
<dbReference type="InterPro" id="IPR008930">
    <property type="entry name" value="Terpenoid_cyclase/PrenylTrfase"/>
</dbReference>
<accession>A0A8J9YHZ2</accession>
<evidence type="ECO:0000256" key="6">
    <source>
        <dbReference type="ARBA" id="ARBA00022679"/>
    </source>
</evidence>
<dbReference type="Pfam" id="PF00432">
    <property type="entry name" value="Prenyltrans"/>
    <property type="match status" value="1"/>
</dbReference>
<name>A0A8J9YHZ2_9NEOP</name>
<dbReference type="PANTHER" id="PTHR11774:SF6">
    <property type="entry name" value="PROTEIN FARNESYLTRANSFERASE SUBUNIT BETA"/>
    <property type="match status" value="1"/>
</dbReference>
<keyword evidence="5 14" id="KW-0637">Prenyltransferase</keyword>
<evidence type="ECO:0000313" key="16">
    <source>
        <dbReference type="EMBL" id="CAH0728471.1"/>
    </source>
</evidence>
<comment type="catalytic activity">
    <reaction evidence="11">
        <text>L-cysteinyl-[protein] + (2E,6E)-farnesyl diphosphate = S-(2E,6E)-farnesyl-L-cysteinyl-[protein] + diphosphate</text>
        <dbReference type="Rhea" id="RHEA:13345"/>
        <dbReference type="Rhea" id="RHEA-COMP:10131"/>
        <dbReference type="Rhea" id="RHEA-COMP:11535"/>
        <dbReference type="ChEBI" id="CHEBI:29950"/>
        <dbReference type="ChEBI" id="CHEBI:33019"/>
        <dbReference type="ChEBI" id="CHEBI:86019"/>
        <dbReference type="ChEBI" id="CHEBI:175763"/>
        <dbReference type="EC" id="2.5.1.58"/>
    </reaction>
</comment>
<evidence type="ECO:0000256" key="13">
    <source>
        <dbReference type="ARBA" id="ARBA00064192"/>
    </source>
</evidence>